<dbReference type="GO" id="GO:0016829">
    <property type="term" value="F:lyase activity"/>
    <property type="evidence" value="ECO:0007669"/>
    <property type="project" value="UniProtKB-KW"/>
</dbReference>
<evidence type="ECO:0000256" key="9">
    <source>
        <dbReference type="ARBA" id="ARBA00023295"/>
    </source>
</evidence>
<evidence type="ECO:0000256" key="4">
    <source>
        <dbReference type="ARBA" id="ARBA00022801"/>
    </source>
</evidence>
<keyword evidence="4" id="KW-0378">Hydrolase</keyword>
<evidence type="ECO:0000256" key="6">
    <source>
        <dbReference type="ARBA" id="ARBA00023204"/>
    </source>
</evidence>
<dbReference type="InterPro" id="IPR015886">
    <property type="entry name" value="H2TH_FPG"/>
</dbReference>
<evidence type="ECO:0000256" key="3">
    <source>
        <dbReference type="ARBA" id="ARBA00022763"/>
    </source>
</evidence>
<dbReference type="SUPFAM" id="SSF81624">
    <property type="entry name" value="N-terminal domain of MutM-like DNA repair proteins"/>
    <property type="match status" value="1"/>
</dbReference>
<keyword evidence="5" id="KW-0238">DNA-binding</keyword>
<dbReference type="AlphaFoldDB" id="A0A6C0IY03"/>
<keyword evidence="6" id="KW-0234">DNA repair</keyword>
<keyword evidence="9" id="KW-0326">Glycosidase</keyword>
<sequence length="327" mass="37444">MPEAPEVRRVTDKLRSRLKGRTLLWIDILPNNKYTNNLTQWWGQVGALFPSTCLEIICRGKQIFFFFENQIAFYGGLGMFGRWFYFTSKDEISNKALQKYTSEKNHARFALHFGKSSGLLDMSDTVIWYDDIQSQGNFTITTWSGAIEKMKEIGPDLLATSSPFCDIHPAVRSSLPQFFFEQVTLELFSDGLRESRRSQIALCKFLMEQKYFSGIGNYLKSEILYRARLNPFRLVSTLTDDEISRLYGICLTTIQQAYQSGGLTHGTFLDPDMEKGTFPVFVYKRAGEKDPHGFTIVFISKDQSPDKRGTYYVPELQPFSSSLVAAK</sequence>
<dbReference type="InterPro" id="IPR012319">
    <property type="entry name" value="FPG_cat"/>
</dbReference>
<dbReference type="PANTHER" id="PTHR22993:SF9">
    <property type="entry name" value="FORMAMIDOPYRIMIDINE-DNA GLYCOSYLASE"/>
    <property type="match status" value="1"/>
</dbReference>
<dbReference type="InterPro" id="IPR010979">
    <property type="entry name" value="Ribosomal_uS13-like_H2TH"/>
</dbReference>
<comment type="similarity">
    <text evidence="2">Belongs to the FPG family.</text>
</comment>
<dbReference type="GO" id="GO:0003684">
    <property type="term" value="F:damaged DNA binding"/>
    <property type="evidence" value="ECO:0007669"/>
    <property type="project" value="InterPro"/>
</dbReference>
<dbReference type="GO" id="GO:0008534">
    <property type="term" value="F:oxidized purine nucleobase lesion DNA N-glycosylase activity"/>
    <property type="evidence" value="ECO:0007669"/>
    <property type="project" value="UniProtKB-EC"/>
</dbReference>
<proteinExistence type="inferred from homology"/>
<evidence type="ECO:0000256" key="1">
    <source>
        <dbReference type="ARBA" id="ARBA00001668"/>
    </source>
</evidence>
<keyword evidence="7" id="KW-0456">Lyase</keyword>
<dbReference type="PROSITE" id="PS51068">
    <property type="entry name" value="FPG_CAT"/>
    <property type="match status" value="1"/>
</dbReference>
<dbReference type="Gene3D" id="3.20.190.10">
    <property type="entry name" value="MutM-like, N-terminal"/>
    <property type="match status" value="1"/>
</dbReference>
<dbReference type="GO" id="GO:0003906">
    <property type="term" value="F:DNA-(apurinic or apyrimidinic site) endonuclease activity"/>
    <property type="evidence" value="ECO:0007669"/>
    <property type="project" value="InterPro"/>
</dbReference>
<feature type="domain" description="Formamidopyrimidine-DNA glycosylase catalytic" evidence="10">
    <location>
        <begin position="2"/>
        <end position="136"/>
    </location>
</feature>
<dbReference type="SUPFAM" id="SSF46946">
    <property type="entry name" value="S13-like H2TH domain"/>
    <property type="match status" value="1"/>
</dbReference>
<evidence type="ECO:0000256" key="8">
    <source>
        <dbReference type="ARBA" id="ARBA00023268"/>
    </source>
</evidence>
<comment type="catalytic activity">
    <reaction evidence="1">
        <text>Hydrolysis of DNA containing ring-opened 7-methylguanine residues, releasing 2,6-diamino-4-hydroxy-5-(N-methyl)formamidopyrimidine.</text>
        <dbReference type="EC" id="3.2.2.23"/>
    </reaction>
</comment>
<dbReference type="PANTHER" id="PTHR22993">
    <property type="entry name" value="FORMAMIDOPYRIMIDINE-DNA GLYCOSYLASE"/>
    <property type="match status" value="1"/>
</dbReference>
<reference evidence="11" key="1">
    <citation type="journal article" date="2020" name="Nature">
        <title>Giant virus diversity and host interactions through global metagenomics.</title>
        <authorList>
            <person name="Schulz F."/>
            <person name="Roux S."/>
            <person name="Paez-Espino D."/>
            <person name="Jungbluth S."/>
            <person name="Walsh D.A."/>
            <person name="Denef V.J."/>
            <person name="McMahon K.D."/>
            <person name="Konstantinidis K.T."/>
            <person name="Eloe-Fadrosh E.A."/>
            <person name="Kyrpides N.C."/>
            <person name="Woyke T."/>
        </authorList>
    </citation>
    <scope>NUCLEOTIDE SEQUENCE</scope>
    <source>
        <strain evidence="11">GVMAG-M-3300025572-1</strain>
    </source>
</reference>
<name>A0A6C0IY03_9ZZZZ</name>
<protein>
    <recommendedName>
        <fullName evidence="10">Formamidopyrimidine-DNA glycosylase catalytic domain-containing protein</fullName>
    </recommendedName>
</protein>
<keyword evidence="3" id="KW-0227">DNA damage</keyword>
<dbReference type="Pfam" id="PF06831">
    <property type="entry name" value="H2TH"/>
    <property type="match status" value="1"/>
</dbReference>
<evidence type="ECO:0000256" key="5">
    <source>
        <dbReference type="ARBA" id="ARBA00023125"/>
    </source>
</evidence>
<evidence type="ECO:0000259" key="10">
    <source>
        <dbReference type="PROSITE" id="PS51068"/>
    </source>
</evidence>
<dbReference type="Pfam" id="PF01149">
    <property type="entry name" value="Fapy_DNA_glyco"/>
    <property type="match status" value="1"/>
</dbReference>
<dbReference type="Gene3D" id="1.10.8.50">
    <property type="match status" value="1"/>
</dbReference>
<keyword evidence="8" id="KW-0511">Multifunctional enzyme</keyword>
<dbReference type="InterPro" id="IPR035937">
    <property type="entry name" value="FPG_N"/>
</dbReference>
<dbReference type="GO" id="GO:0008270">
    <property type="term" value="F:zinc ion binding"/>
    <property type="evidence" value="ECO:0007669"/>
    <property type="project" value="InterPro"/>
</dbReference>
<dbReference type="GO" id="GO:0006284">
    <property type="term" value="P:base-excision repair"/>
    <property type="evidence" value="ECO:0007669"/>
    <property type="project" value="InterPro"/>
</dbReference>
<organism evidence="11">
    <name type="scientific">viral metagenome</name>
    <dbReference type="NCBI Taxonomy" id="1070528"/>
    <lineage>
        <taxon>unclassified sequences</taxon>
        <taxon>metagenomes</taxon>
        <taxon>organismal metagenomes</taxon>
    </lineage>
</organism>
<dbReference type="SMART" id="SM00898">
    <property type="entry name" value="Fapy_DNA_glyco"/>
    <property type="match status" value="1"/>
</dbReference>
<dbReference type="SMART" id="SM01232">
    <property type="entry name" value="H2TH"/>
    <property type="match status" value="1"/>
</dbReference>
<evidence type="ECO:0000313" key="11">
    <source>
        <dbReference type="EMBL" id="QHT97942.1"/>
    </source>
</evidence>
<accession>A0A6C0IY03</accession>
<dbReference type="EMBL" id="MN740285">
    <property type="protein sequence ID" value="QHT97942.1"/>
    <property type="molecule type" value="Genomic_DNA"/>
</dbReference>
<dbReference type="GO" id="GO:0005634">
    <property type="term" value="C:nucleus"/>
    <property type="evidence" value="ECO:0007669"/>
    <property type="project" value="TreeGrafter"/>
</dbReference>
<evidence type="ECO:0000256" key="7">
    <source>
        <dbReference type="ARBA" id="ARBA00023239"/>
    </source>
</evidence>
<evidence type="ECO:0000256" key="2">
    <source>
        <dbReference type="ARBA" id="ARBA00009409"/>
    </source>
</evidence>